<organism evidence="1">
    <name type="scientific">Leptospira borgpetersenii serovar Ballum</name>
    <dbReference type="NCBI Taxonomy" id="280505"/>
    <lineage>
        <taxon>Bacteria</taxon>
        <taxon>Pseudomonadati</taxon>
        <taxon>Spirochaetota</taxon>
        <taxon>Spirochaetia</taxon>
        <taxon>Leptospirales</taxon>
        <taxon>Leptospiraceae</taxon>
        <taxon>Leptospira</taxon>
    </lineage>
</organism>
<dbReference type="AlphaFoldDB" id="A0A0S2INZ0"/>
<sequence length="56" mass="6509">METPTYFFTGNFWFSENANAPAIAQRRVVAKKRGPAPFCWVLSVGIFRDRKLRVFL</sequence>
<protein>
    <submittedName>
        <fullName evidence="1">Uncharacterized protein</fullName>
    </submittedName>
</protein>
<accession>A0A0S2INZ0</accession>
<dbReference type="Proteomes" id="UP000058857">
    <property type="component" value="Chromosome 1"/>
</dbReference>
<evidence type="ECO:0000313" key="2">
    <source>
        <dbReference type="Proteomes" id="UP000058857"/>
    </source>
</evidence>
<gene>
    <name evidence="1" type="ORF">LBBP_00843</name>
</gene>
<dbReference type="EMBL" id="CP012029">
    <property type="protein sequence ID" value="ALO25165.1"/>
    <property type="molecule type" value="Genomic_DNA"/>
</dbReference>
<name>A0A0S2INZ0_LEPBO</name>
<proteinExistence type="predicted"/>
<evidence type="ECO:0000313" key="1">
    <source>
        <dbReference type="EMBL" id="ALO25165.1"/>
    </source>
</evidence>
<reference evidence="1 2" key="1">
    <citation type="journal article" date="2015" name="PLoS Negl. Trop. Dis.">
        <title>Distribution of Plasmids in Distinct Leptospira Pathogenic Species.</title>
        <authorList>
            <person name="Wang Y."/>
            <person name="Zhuang X."/>
            <person name="Zhong Y."/>
            <person name="Zhang C."/>
            <person name="Zhang Y."/>
            <person name="Zeng L."/>
            <person name="Zhu Y."/>
            <person name="He P."/>
            <person name="Dong K."/>
            <person name="Pal U."/>
            <person name="Guo X."/>
            <person name="Qin J."/>
        </authorList>
    </citation>
    <scope>NUCLEOTIDE SEQUENCE [LARGE SCALE GENOMIC DNA]</scope>
    <source>
        <strain evidence="1 2">56604</strain>
    </source>
</reference>